<keyword evidence="1" id="KW-0436">Ligase</keyword>
<evidence type="ECO:0000313" key="1">
    <source>
        <dbReference type="EMBL" id="MBB3988513.1"/>
    </source>
</evidence>
<sequence length="215" mass="24051">MRSIMVADSATWVNDPSAIYRAETKAVQLNHAARIGFDVPETLMTNDRFADVEERIGSRVALKSIDTLLLRQGDDQLFGYTTLTDWRAVATKHLHLAPATIQAPLLNKLDLRVTVMGESHWCVAIKRHGEGIDGDWRLTSKSDIEIEDYTLPADVSQKCLQLVRSLGLRYGAIDLALSKGRYWFIEVNPTGEWGWLDSDERPMTSAIAGYLSCPC</sequence>
<dbReference type="GO" id="GO:0005737">
    <property type="term" value="C:cytoplasm"/>
    <property type="evidence" value="ECO:0007669"/>
    <property type="project" value="TreeGrafter"/>
</dbReference>
<name>A0A7W6DYH4_9RHOB</name>
<dbReference type="PANTHER" id="PTHR21621:SF0">
    <property type="entry name" value="BETA-CITRYLGLUTAMATE SYNTHASE B-RELATED"/>
    <property type="match status" value="1"/>
</dbReference>
<keyword evidence="2" id="KW-1185">Reference proteome</keyword>
<proteinExistence type="predicted"/>
<protein>
    <submittedName>
        <fullName evidence="1">Glutathione synthase/RimK-type ligase-like ATP-grasp enzyme</fullName>
    </submittedName>
</protein>
<dbReference type="SUPFAM" id="SSF56059">
    <property type="entry name" value="Glutathione synthetase ATP-binding domain-like"/>
    <property type="match status" value="1"/>
</dbReference>
<dbReference type="Gene3D" id="3.30.470.20">
    <property type="entry name" value="ATP-grasp fold, B domain"/>
    <property type="match status" value="1"/>
</dbReference>
<evidence type="ECO:0000313" key="2">
    <source>
        <dbReference type="Proteomes" id="UP000541426"/>
    </source>
</evidence>
<dbReference type="EMBL" id="JACIEJ010000026">
    <property type="protein sequence ID" value="MBB3988513.1"/>
    <property type="molecule type" value="Genomic_DNA"/>
</dbReference>
<organism evidence="1 2">
    <name type="scientific">Sagittula marina</name>
    <dbReference type="NCBI Taxonomy" id="943940"/>
    <lineage>
        <taxon>Bacteria</taxon>
        <taxon>Pseudomonadati</taxon>
        <taxon>Pseudomonadota</taxon>
        <taxon>Alphaproteobacteria</taxon>
        <taxon>Rhodobacterales</taxon>
        <taxon>Roseobacteraceae</taxon>
        <taxon>Sagittula</taxon>
    </lineage>
</organism>
<dbReference type="AlphaFoldDB" id="A0A7W6DYH4"/>
<reference evidence="1 2" key="1">
    <citation type="submission" date="2020-08" db="EMBL/GenBank/DDBJ databases">
        <title>Genomic Encyclopedia of Type Strains, Phase IV (KMG-IV): sequencing the most valuable type-strain genomes for metagenomic binning, comparative biology and taxonomic classification.</title>
        <authorList>
            <person name="Goeker M."/>
        </authorList>
    </citation>
    <scope>NUCLEOTIDE SEQUENCE [LARGE SCALE GENOMIC DNA]</scope>
    <source>
        <strain evidence="1 2">DSM 102235</strain>
    </source>
</reference>
<dbReference type="GO" id="GO:0009432">
    <property type="term" value="P:SOS response"/>
    <property type="evidence" value="ECO:0007669"/>
    <property type="project" value="TreeGrafter"/>
</dbReference>
<dbReference type="PANTHER" id="PTHR21621">
    <property type="entry name" value="RIBOSOMAL PROTEIN S6 MODIFICATION PROTEIN"/>
    <property type="match status" value="1"/>
</dbReference>
<gene>
    <name evidence="1" type="ORF">GGQ68_004870</name>
</gene>
<dbReference type="Proteomes" id="UP000541426">
    <property type="component" value="Unassembled WGS sequence"/>
</dbReference>
<dbReference type="GO" id="GO:0018169">
    <property type="term" value="F:ribosomal S6-glutamic acid ligase activity"/>
    <property type="evidence" value="ECO:0007669"/>
    <property type="project" value="TreeGrafter"/>
</dbReference>
<accession>A0A7W6DYH4</accession>
<comment type="caution">
    <text evidence="1">The sequence shown here is derived from an EMBL/GenBank/DDBJ whole genome shotgun (WGS) entry which is preliminary data.</text>
</comment>